<evidence type="ECO:0000259" key="4">
    <source>
        <dbReference type="PROSITE" id="PS50853"/>
    </source>
</evidence>
<dbReference type="AlphaFoldDB" id="A0A0P0GGS8"/>
<dbReference type="InterPro" id="IPR013783">
    <property type="entry name" value="Ig-like_fold"/>
</dbReference>
<dbReference type="NCBIfam" id="TIGR04183">
    <property type="entry name" value="Por_Secre_tail"/>
    <property type="match status" value="1"/>
</dbReference>
<evidence type="ECO:0000313" key="6">
    <source>
        <dbReference type="Proteomes" id="UP000061809"/>
    </source>
</evidence>
<dbReference type="CDD" id="cd00161">
    <property type="entry name" value="beta-trefoil_Ricin-like"/>
    <property type="match status" value="1"/>
</dbReference>
<dbReference type="PANTHER" id="PTHR42535:SF2">
    <property type="entry name" value="CHROMOSOME UNDETERMINED SCAFFOLD_146, WHOLE GENOME SHOTGUN SEQUENCE"/>
    <property type="match status" value="1"/>
</dbReference>
<dbReference type="Pfam" id="PF18962">
    <property type="entry name" value="Por_Secre_tail"/>
    <property type="match status" value="1"/>
</dbReference>
<dbReference type="EMBL" id="CP012801">
    <property type="protein sequence ID" value="ALJ60208.1"/>
    <property type="molecule type" value="Genomic_DNA"/>
</dbReference>
<dbReference type="GO" id="GO:0004553">
    <property type="term" value="F:hydrolase activity, hydrolyzing O-glycosyl compounds"/>
    <property type="evidence" value="ECO:0007669"/>
    <property type="project" value="UniProtKB-ARBA"/>
</dbReference>
<dbReference type="Pfam" id="PF14200">
    <property type="entry name" value="RicinB_lectin_2"/>
    <property type="match status" value="1"/>
</dbReference>
<dbReference type="SUPFAM" id="SSF49265">
    <property type="entry name" value="Fibronectin type III"/>
    <property type="match status" value="1"/>
</dbReference>
<dbReference type="InterPro" id="IPR035992">
    <property type="entry name" value="Ricin_B-like_lectins"/>
</dbReference>
<feature type="signal peptide" evidence="3">
    <location>
        <begin position="1"/>
        <end position="34"/>
    </location>
</feature>
<dbReference type="SUPFAM" id="SSF50370">
    <property type="entry name" value="Ricin B-like lectins"/>
    <property type="match status" value="1"/>
</dbReference>
<dbReference type="GO" id="GO:0030246">
    <property type="term" value="F:carbohydrate binding"/>
    <property type="evidence" value="ECO:0007669"/>
    <property type="project" value="UniProtKB-KW"/>
</dbReference>
<dbReference type="PANTHER" id="PTHR42535">
    <property type="entry name" value="OOKINETE PROTEIN, PUTATIVE-RELATED"/>
    <property type="match status" value="1"/>
</dbReference>
<dbReference type="Pfam" id="PF13385">
    <property type="entry name" value="Laminin_G_3"/>
    <property type="match status" value="1"/>
</dbReference>
<dbReference type="SUPFAM" id="SSF49899">
    <property type="entry name" value="Concanavalin A-like lectins/glucanases"/>
    <property type="match status" value="1"/>
</dbReference>
<accession>A0A0P0GGS8</accession>
<gene>
    <name evidence="5" type="ORF">BcellWH2_02970</name>
</gene>
<dbReference type="Proteomes" id="UP000061809">
    <property type="component" value="Chromosome"/>
</dbReference>
<organism evidence="5 6">
    <name type="scientific">Bacteroides cellulosilyticus</name>
    <dbReference type="NCBI Taxonomy" id="246787"/>
    <lineage>
        <taxon>Bacteria</taxon>
        <taxon>Pseudomonadati</taxon>
        <taxon>Bacteroidota</taxon>
        <taxon>Bacteroidia</taxon>
        <taxon>Bacteroidales</taxon>
        <taxon>Bacteroidaceae</taxon>
        <taxon>Bacteroides</taxon>
    </lineage>
</organism>
<dbReference type="Gene3D" id="2.80.10.50">
    <property type="match status" value="1"/>
</dbReference>
<dbReference type="GO" id="GO:0005975">
    <property type="term" value="P:carbohydrate metabolic process"/>
    <property type="evidence" value="ECO:0007669"/>
    <property type="project" value="UniProtKB-ARBA"/>
</dbReference>
<dbReference type="RefSeq" id="WP_029426432.1">
    <property type="nucleotide sequence ID" value="NZ_CP012801.1"/>
</dbReference>
<dbReference type="InterPro" id="IPR013320">
    <property type="entry name" value="ConA-like_dom_sf"/>
</dbReference>
<dbReference type="Gene3D" id="2.60.120.200">
    <property type="match status" value="1"/>
</dbReference>
<dbReference type="InterPro" id="IPR036116">
    <property type="entry name" value="FN3_sf"/>
</dbReference>
<dbReference type="InterPro" id="IPR026444">
    <property type="entry name" value="Secre_tail"/>
</dbReference>
<dbReference type="Gene3D" id="2.60.40.10">
    <property type="entry name" value="Immunoglobulins"/>
    <property type="match status" value="1"/>
</dbReference>
<protein>
    <submittedName>
        <fullName evidence="5">Ricin-type beta-trefoil lectin domain protein</fullName>
    </submittedName>
</protein>
<dbReference type="CDD" id="cd00063">
    <property type="entry name" value="FN3"/>
    <property type="match status" value="1"/>
</dbReference>
<name>A0A0P0GGS8_9BACE</name>
<feature type="chain" id="PRO_5006047574" evidence="3">
    <location>
        <begin position="35"/>
        <end position="940"/>
    </location>
</feature>
<dbReference type="InterPro" id="IPR003961">
    <property type="entry name" value="FN3_dom"/>
</dbReference>
<reference evidence="5 6" key="1">
    <citation type="journal article" date="2015" name="Science">
        <title>Genetic determinants of in vivo fitness and diet responsiveness in multiple human gut Bacteroides.</title>
        <authorList>
            <person name="Wu M."/>
            <person name="McNulty N.P."/>
            <person name="Rodionov D.A."/>
            <person name="Khoroshkin M.S."/>
            <person name="Griffin N.W."/>
            <person name="Cheng J."/>
            <person name="Latreille P."/>
            <person name="Kerstetter R.A."/>
            <person name="Terrapon N."/>
            <person name="Henrissat B."/>
            <person name="Osterman A.L."/>
            <person name="Gordon J.I."/>
        </authorList>
    </citation>
    <scope>NUCLEOTIDE SEQUENCE [LARGE SCALE GENOMIC DNA]</scope>
    <source>
        <strain evidence="5 6">WH2</strain>
    </source>
</reference>
<dbReference type="KEGG" id="bcel:BcellWH2_02970"/>
<dbReference type="InterPro" id="IPR006558">
    <property type="entry name" value="LamG-like"/>
</dbReference>
<proteinExistence type="predicted"/>
<dbReference type="PROSITE" id="PS50231">
    <property type="entry name" value="RICIN_B_LECTIN"/>
    <property type="match status" value="1"/>
</dbReference>
<evidence type="ECO:0000256" key="1">
    <source>
        <dbReference type="ARBA" id="ARBA00022729"/>
    </source>
</evidence>
<dbReference type="SMART" id="SM00560">
    <property type="entry name" value="LamGL"/>
    <property type="match status" value="1"/>
</dbReference>
<sequence length="940" mass="104688">MKNLSIRHGKSSRNKSVLLLTVLALGTGFSSLSAQTNAASDQITAQPAADRIVPFRLSEQGVVRPVEWGLDTAWEDEGNIRRGQGFMETVDIVRVSFRPTDPIVDGDLGADQKEHIQTRLGLLGFVSPKPKLAINSDHPKIDDSYKGNAQAWAQMMDLHTRYFQDAGYEVISVAPFNEPDYTYTGQGTREDFYKIAVELRANPRFKNIRICGGNTLNCDEALPWYNYLKEQLDEGNTHQLAGEFNGYAAFYETVRKDGKMAMNDEMHNVMEAMVGLEYGLQTGIWWGSAEYARGEFCKISRGGERLAYTEHRPNWTAASVYRSKDGSKVQAFGGVSERQAKTTTYRFVSKEKDVFYDGYGPQREFYLEMPGGNSYQDDEQRNAERVVNITWGEDIQPVIDGQYVLINRSTQRAVEITQGNTAEGTNVKTGKFDASKAYQRWYVRPVSSRIGGDFSYFCITSPINGMSFDIWNWSLEDGGNIAIYGASNGSNQQWALEYAGDGWFYIRSRHSALYLEEGEEAFNVQQGTKKGSNDERLQWRLIPAPASKIEIKSLATPTGLTTEGQSASVLLKWNKQSDATEYTVLRSETSGGAYEIIARNVKETSFVDHKALAGKSYYYTVKANDNCLNSSPKSQEVTATITDVHALVAHYTFDGDLLDETENLNHGASLKKAMFTDGKINKAVQLNGSTEFLQLPTDIANHQNLTVSTWVKWDGGADRQRVFDFGGGEDQYMFLTYSSNIQSLRFAMKNGAEEQALETALPSPIRIDNWVHLALTIGDAEVRIYVNGELAVSSGDITIRPMDIRPCLNYIGRSQFVADPMFKGSIDDFRVYNYELSAEDIKKVAQGESVGIITPQISDDELFIGPLPADQKLQVTYTPAQSSGRVSLSIYNMQGVPVLSHETAGSGVTTLDVSGLPTGLYLLRLVDNNRSVTRKFAVRH</sequence>
<evidence type="ECO:0000256" key="2">
    <source>
        <dbReference type="ARBA" id="ARBA00023157"/>
    </source>
</evidence>
<keyword evidence="5" id="KW-0430">Lectin</keyword>
<evidence type="ECO:0000256" key="3">
    <source>
        <dbReference type="SAM" id="SignalP"/>
    </source>
</evidence>
<dbReference type="PROSITE" id="PS50853">
    <property type="entry name" value="FN3"/>
    <property type="match status" value="1"/>
</dbReference>
<dbReference type="PATRIC" id="fig|246787.4.peg.3072"/>
<feature type="domain" description="Fibronectin type-III" evidence="4">
    <location>
        <begin position="553"/>
        <end position="644"/>
    </location>
</feature>
<evidence type="ECO:0000313" key="5">
    <source>
        <dbReference type="EMBL" id="ALJ60208.1"/>
    </source>
</evidence>
<dbReference type="InterPro" id="IPR000772">
    <property type="entry name" value="Ricin_B_lectin"/>
</dbReference>
<keyword evidence="1 3" id="KW-0732">Signal</keyword>
<keyword evidence="2" id="KW-1015">Disulfide bond</keyword>